<accession>A0A2W5Z8P6</accession>
<dbReference type="Proteomes" id="UP000248724">
    <property type="component" value="Unassembled WGS sequence"/>
</dbReference>
<keyword evidence="6" id="KW-0285">Flavoprotein</keyword>
<comment type="similarity">
    <text evidence="3">Belongs to the FAD-dependent oxidoreductase 2 family. NadB subfamily.</text>
</comment>
<dbReference type="GO" id="GO:0033765">
    <property type="term" value="F:steroid dehydrogenase activity, acting on the CH-CH group of donors"/>
    <property type="evidence" value="ECO:0007669"/>
    <property type="project" value="UniProtKB-ARBA"/>
</dbReference>
<evidence type="ECO:0000256" key="11">
    <source>
        <dbReference type="ARBA" id="ARBA00048305"/>
    </source>
</evidence>
<keyword evidence="9" id="KW-0560">Oxidoreductase</keyword>
<dbReference type="UniPathway" id="UPA00253">
    <property type="reaction ID" value="UER00326"/>
</dbReference>
<dbReference type="PANTHER" id="PTHR42716">
    <property type="entry name" value="L-ASPARTATE OXIDASE"/>
    <property type="match status" value="1"/>
</dbReference>
<dbReference type="Pfam" id="PF02910">
    <property type="entry name" value="Succ_DH_flav_C"/>
    <property type="match status" value="1"/>
</dbReference>
<organism evidence="14 15">
    <name type="scientific">Candidatus Aeolococcus gillhamiae</name>
    <dbReference type="NCBI Taxonomy" id="3127015"/>
    <lineage>
        <taxon>Bacteria</taxon>
        <taxon>Bacillati</taxon>
        <taxon>Candidatus Dormiibacterota</taxon>
        <taxon>Candidatus Dormibacteria</taxon>
        <taxon>Candidatus Aeolococcales</taxon>
        <taxon>Candidatus Aeolococcaceae</taxon>
        <taxon>Candidatus Aeolococcus</taxon>
    </lineage>
</organism>
<evidence type="ECO:0000313" key="14">
    <source>
        <dbReference type="EMBL" id="PZR79275.1"/>
    </source>
</evidence>
<comment type="cofactor">
    <cofactor evidence="1">
        <name>FAD</name>
        <dbReference type="ChEBI" id="CHEBI:57692"/>
    </cofactor>
</comment>
<sequence>MLAISGSPAFLISEALRGAGAVVTDRAGRRFLLDTDPRGELAPRDIVARTIWQELARTGEKSVLLDCRPVGGDTAVRFPAIAARCIDHGIDITATPIPIAPAAHYMIGGIRTDIDGATSVPGLYACGEVASTGVHGANRLASNSLLEGAVFGPRTMEAALRGLAEVAPSALPVADVGSAPLEDPPAAEARSRIARVMGRDCGVVRHGKGLRAALGELDDIVATPIGSLSGRSAHLSAVAAYCIANAALYREESRGAHYRDDHPDTSHQWHGVTVMHTTRGATTHDRNVAADH</sequence>
<dbReference type="EC" id="1.4.3.16" evidence="4"/>
<dbReference type="Gene3D" id="1.20.58.100">
    <property type="entry name" value="Fumarate reductase/succinate dehydrogenase flavoprotein-like, C-terminal domain"/>
    <property type="match status" value="1"/>
</dbReference>
<dbReference type="InterPro" id="IPR027477">
    <property type="entry name" value="Succ_DH/fumarate_Rdtase_cat_sf"/>
</dbReference>
<dbReference type="SUPFAM" id="SSF46977">
    <property type="entry name" value="Succinate dehydrogenase/fumarate reductase flavoprotein C-terminal domain"/>
    <property type="match status" value="1"/>
</dbReference>
<evidence type="ECO:0000256" key="8">
    <source>
        <dbReference type="ARBA" id="ARBA00022827"/>
    </source>
</evidence>
<dbReference type="FunFam" id="3.90.700.10:FF:000002">
    <property type="entry name" value="L-aspartate oxidase"/>
    <property type="match status" value="1"/>
</dbReference>
<evidence type="ECO:0000256" key="2">
    <source>
        <dbReference type="ARBA" id="ARBA00004950"/>
    </source>
</evidence>
<dbReference type="SUPFAM" id="SSF51905">
    <property type="entry name" value="FAD/NAD(P)-binding domain"/>
    <property type="match status" value="1"/>
</dbReference>
<dbReference type="Gene3D" id="3.90.700.10">
    <property type="entry name" value="Succinate dehydrogenase/fumarate reductase flavoprotein, catalytic domain"/>
    <property type="match status" value="1"/>
</dbReference>
<evidence type="ECO:0000259" key="13">
    <source>
        <dbReference type="Pfam" id="PF02910"/>
    </source>
</evidence>
<dbReference type="AlphaFoldDB" id="A0A2W5Z8P6"/>
<comment type="caution">
    <text evidence="14">The sequence shown here is derived from an EMBL/GenBank/DDBJ whole genome shotgun (WGS) entry which is preliminary data.</text>
</comment>
<dbReference type="InterPro" id="IPR036188">
    <property type="entry name" value="FAD/NAD-bd_sf"/>
</dbReference>
<evidence type="ECO:0000313" key="15">
    <source>
        <dbReference type="Proteomes" id="UP000248724"/>
    </source>
</evidence>
<comment type="pathway">
    <text evidence="2">Cofactor biosynthesis; NAD(+) biosynthesis; iminoaspartate from L-aspartate (oxidase route): step 1/1.</text>
</comment>
<evidence type="ECO:0000256" key="1">
    <source>
        <dbReference type="ARBA" id="ARBA00001974"/>
    </source>
</evidence>
<feature type="domain" description="Fumarate reductase/succinate dehydrogenase flavoprotein-like C-terminal" evidence="13">
    <location>
        <begin position="191"/>
        <end position="278"/>
    </location>
</feature>
<name>A0A2W5Z8P6_9BACT</name>
<dbReference type="EMBL" id="QHBU01000213">
    <property type="protein sequence ID" value="PZR79275.1"/>
    <property type="molecule type" value="Genomic_DNA"/>
</dbReference>
<dbReference type="SUPFAM" id="SSF56425">
    <property type="entry name" value="Succinate dehydrogenase/fumarate reductase flavoprotein, catalytic domain"/>
    <property type="match status" value="1"/>
</dbReference>
<dbReference type="InterPro" id="IPR037099">
    <property type="entry name" value="Fum_R/Succ_DH_flav-like_C_sf"/>
</dbReference>
<comment type="catalytic activity">
    <reaction evidence="11">
        <text>L-aspartate + O2 = iminosuccinate + H2O2</text>
        <dbReference type="Rhea" id="RHEA:25876"/>
        <dbReference type="ChEBI" id="CHEBI:15379"/>
        <dbReference type="ChEBI" id="CHEBI:16240"/>
        <dbReference type="ChEBI" id="CHEBI:29991"/>
        <dbReference type="ChEBI" id="CHEBI:77875"/>
        <dbReference type="EC" id="1.4.3.16"/>
    </reaction>
    <physiologicalReaction direction="left-to-right" evidence="11">
        <dbReference type="Rhea" id="RHEA:25877"/>
    </physiologicalReaction>
</comment>
<protein>
    <recommendedName>
        <fullName evidence="5">L-aspartate oxidase</fullName>
        <ecNumber evidence="4">1.4.3.16</ecNumber>
    </recommendedName>
    <alternativeName>
        <fullName evidence="10">Quinolinate synthase B</fullName>
    </alternativeName>
</protein>
<keyword evidence="7" id="KW-0662">Pyridine nucleotide biosynthesis</keyword>
<evidence type="ECO:0000256" key="7">
    <source>
        <dbReference type="ARBA" id="ARBA00022642"/>
    </source>
</evidence>
<evidence type="ECO:0000256" key="10">
    <source>
        <dbReference type="ARBA" id="ARBA00030386"/>
    </source>
</evidence>
<proteinExistence type="inferred from homology"/>
<dbReference type="GO" id="GO:0008734">
    <property type="term" value="F:L-aspartate oxidase activity"/>
    <property type="evidence" value="ECO:0007669"/>
    <property type="project" value="UniProtKB-EC"/>
</dbReference>
<gene>
    <name evidence="14" type="ORF">DLM65_11205</name>
</gene>
<evidence type="ECO:0000256" key="5">
    <source>
        <dbReference type="ARBA" id="ARBA00021901"/>
    </source>
</evidence>
<dbReference type="Pfam" id="PF00890">
    <property type="entry name" value="FAD_binding_2"/>
    <property type="match status" value="1"/>
</dbReference>
<reference evidence="14 15" key="1">
    <citation type="journal article" date="2017" name="Nature">
        <title>Atmospheric trace gases support primary production in Antarctic desert surface soil.</title>
        <authorList>
            <person name="Ji M."/>
            <person name="Greening C."/>
            <person name="Vanwonterghem I."/>
            <person name="Carere C.R."/>
            <person name="Bay S.K."/>
            <person name="Steen J.A."/>
            <person name="Montgomery K."/>
            <person name="Lines T."/>
            <person name="Beardall J."/>
            <person name="van Dorst J."/>
            <person name="Snape I."/>
            <person name="Stott M.B."/>
            <person name="Hugenholtz P."/>
            <person name="Ferrari B.C."/>
        </authorList>
    </citation>
    <scope>NUCLEOTIDE SEQUENCE [LARGE SCALE GENOMIC DNA]</scope>
    <source>
        <strain evidence="14">RRmetagenome_bin12</strain>
    </source>
</reference>
<dbReference type="GO" id="GO:0034628">
    <property type="term" value="P:'de novo' NAD+ biosynthetic process from L-aspartate"/>
    <property type="evidence" value="ECO:0007669"/>
    <property type="project" value="TreeGrafter"/>
</dbReference>
<keyword evidence="8" id="KW-0274">FAD</keyword>
<evidence type="ECO:0000259" key="12">
    <source>
        <dbReference type="Pfam" id="PF00890"/>
    </source>
</evidence>
<dbReference type="Gene3D" id="3.50.50.60">
    <property type="entry name" value="FAD/NAD(P)-binding domain"/>
    <property type="match status" value="1"/>
</dbReference>
<dbReference type="InterPro" id="IPR015939">
    <property type="entry name" value="Fum_Rdtase/Succ_DH_flav-like_C"/>
</dbReference>
<feature type="domain" description="FAD-dependent oxidoreductase 2 FAD-binding" evidence="12">
    <location>
        <begin position="8"/>
        <end position="145"/>
    </location>
</feature>
<evidence type="ECO:0000256" key="6">
    <source>
        <dbReference type="ARBA" id="ARBA00022630"/>
    </source>
</evidence>
<dbReference type="PANTHER" id="PTHR42716:SF2">
    <property type="entry name" value="L-ASPARTATE OXIDASE, CHLOROPLASTIC"/>
    <property type="match status" value="1"/>
</dbReference>
<evidence type="ECO:0000256" key="3">
    <source>
        <dbReference type="ARBA" id="ARBA00008562"/>
    </source>
</evidence>
<evidence type="ECO:0000256" key="4">
    <source>
        <dbReference type="ARBA" id="ARBA00012173"/>
    </source>
</evidence>
<dbReference type="InterPro" id="IPR005288">
    <property type="entry name" value="NadB"/>
</dbReference>
<evidence type="ECO:0000256" key="9">
    <source>
        <dbReference type="ARBA" id="ARBA00023002"/>
    </source>
</evidence>
<dbReference type="InterPro" id="IPR003953">
    <property type="entry name" value="FAD-dep_OxRdtase_2_FAD-bd"/>
</dbReference>